<dbReference type="InterPro" id="IPR006620">
    <property type="entry name" value="Pro_4_hyd_alph"/>
</dbReference>
<evidence type="ECO:0000256" key="4">
    <source>
        <dbReference type="ARBA" id="ARBA00022964"/>
    </source>
</evidence>
<comment type="caution">
    <text evidence="8">The sequence shown here is derived from an EMBL/GenBank/DDBJ whole genome shotgun (WGS) entry which is preliminary data.</text>
</comment>
<dbReference type="InterPro" id="IPR005123">
    <property type="entry name" value="Oxoglu/Fe-dep_dioxygenase_dom"/>
</dbReference>
<dbReference type="AlphaFoldDB" id="A0A1C2JM11"/>
<evidence type="ECO:0000259" key="7">
    <source>
        <dbReference type="PROSITE" id="PS51471"/>
    </source>
</evidence>
<accession>A0A1C2JM11</accession>
<proteinExistence type="predicted"/>
<sequence length="197" mass="21738">MAQMLFRQQAIDLSYWAGLLSPEDCQSLIQIGKSLLQPAMVTDPLSGQLRWDSARASEMAWPNLAEYPLLQKIAAGVERLTGIPQENQEPLQILHYRPGGEYRPHFDAFPESSKTLAQGGNRQMTLILYLNTPAAGGDTAFPELSMTVSPIAGCGVLFKNLDEVGHPHPLSLHAGLPVRQGEKWIATTWIRECPYTA</sequence>
<keyword evidence="5" id="KW-0560">Oxidoreductase</keyword>
<dbReference type="Gene3D" id="2.60.120.620">
    <property type="entry name" value="q2cbj1_9rhob like domain"/>
    <property type="match status" value="1"/>
</dbReference>
<evidence type="ECO:0000313" key="8">
    <source>
        <dbReference type="EMBL" id="OCX76258.1"/>
    </source>
</evidence>
<dbReference type="GO" id="GO:0031418">
    <property type="term" value="F:L-ascorbic acid binding"/>
    <property type="evidence" value="ECO:0007669"/>
    <property type="project" value="UniProtKB-KW"/>
</dbReference>
<dbReference type="EMBL" id="LWSA01000028">
    <property type="protein sequence ID" value="OCX76258.1"/>
    <property type="molecule type" value="Genomic_DNA"/>
</dbReference>
<gene>
    <name evidence="8" type="ORF">A6P07_02885</name>
</gene>
<dbReference type="RefSeq" id="WP_024893258.1">
    <property type="nucleotide sequence ID" value="NZ_LWRZ01000239.1"/>
</dbReference>
<reference evidence="8 9" key="1">
    <citation type="journal article" date="2016" name="Int. J. Mol. Sci.">
        <title>Comparative genomics of the extreme acidophile Acidithiobacillus thiooxidans reveals intraspecific divergence and niche adaptation.</title>
        <authorList>
            <person name="Zhang X."/>
            <person name="Feng X."/>
            <person name="Tao J."/>
            <person name="Ma L."/>
            <person name="Xiao Y."/>
            <person name="Liang Y."/>
            <person name="Liu X."/>
            <person name="Yin H."/>
        </authorList>
    </citation>
    <scope>NUCLEOTIDE SEQUENCE [LARGE SCALE GENOMIC DNA]</scope>
    <source>
        <strain evidence="8 9">A02</strain>
    </source>
</reference>
<keyword evidence="4" id="KW-0223">Dioxygenase</keyword>
<feature type="domain" description="Fe2OG dioxygenase" evidence="7">
    <location>
        <begin position="87"/>
        <end position="192"/>
    </location>
</feature>
<keyword evidence="2" id="KW-0479">Metal-binding</keyword>
<dbReference type="Pfam" id="PF13640">
    <property type="entry name" value="2OG-FeII_Oxy_3"/>
    <property type="match status" value="1"/>
</dbReference>
<evidence type="ECO:0000256" key="2">
    <source>
        <dbReference type="ARBA" id="ARBA00022723"/>
    </source>
</evidence>
<evidence type="ECO:0000313" key="9">
    <source>
        <dbReference type="Proteomes" id="UP000094893"/>
    </source>
</evidence>
<comment type="cofactor">
    <cofactor evidence="1">
        <name>L-ascorbate</name>
        <dbReference type="ChEBI" id="CHEBI:38290"/>
    </cofactor>
</comment>
<evidence type="ECO:0000256" key="5">
    <source>
        <dbReference type="ARBA" id="ARBA00023002"/>
    </source>
</evidence>
<dbReference type="GO" id="GO:0004656">
    <property type="term" value="F:procollagen-proline 4-dioxygenase activity"/>
    <property type="evidence" value="ECO:0007669"/>
    <property type="project" value="TreeGrafter"/>
</dbReference>
<keyword evidence="3" id="KW-0847">Vitamin C</keyword>
<evidence type="ECO:0000256" key="3">
    <source>
        <dbReference type="ARBA" id="ARBA00022896"/>
    </source>
</evidence>
<dbReference type="PANTHER" id="PTHR10869">
    <property type="entry name" value="PROLYL 4-HYDROXYLASE ALPHA SUBUNIT"/>
    <property type="match status" value="1"/>
</dbReference>
<protein>
    <recommendedName>
        <fullName evidence="7">Fe2OG dioxygenase domain-containing protein</fullName>
    </recommendedName>
</protein>
<dbReference type="GO" id="GO:0005506">
    <property type="term" value="F:iron ion binding"/>
    <property type="evidence" value="ECO:0007669"/>
    <property type="project" value="InterPro"/>
</dbReference>
<organism evidence="8 9">
    <name type="scientific">Acidithiobacillus thiooxidans</name>
    <name type="common">Thiobacillus thiooxidans</name>
    <dbReference type="NCBI Taxonomy" id="930"/>
    <lineage>
        <taxon>Bacteria</taxon>
        <taxon>Pseudomonadati</taxon>
        <taxon>Pseudomonadota</taxon>
        <taxon>Acidithiobacillia</taxon>
        <taxon>Acidithiobacillales</taxon>
        <taxon>Acidithiobacillaceae</taxon>
        <taxon>Acidithiobacillus</taxon>
    </lineage>
</organism>
<dbReference type="Proteomes" id="UP000094893">
    <property type="component" value="Unassembled WGS sequence"/>
</dbReference>
<dbReference type="InterPro" id="IPR044862">
    <property type="entry name" value="Pro_4_hyd_alph_FE2OG_OXY"/>
</dbReference>
<name>A0A1C2JM11_ACITH</name>
<dbReference type="PANTHER" id="PTHR10869:SF246">
    <property type="entry name" value="TRANSMEMBRANE PROLYL 4-HYDROXYLASE"/>
    <property type="match status" value="1"/>
</dbReference>
<dbReference type="SMART" id="SM00702">
    <property type="entry name" value="P4Hc"/>
    <property type="match status" value="1"/>
</dbReference>
<evidence type="ECO:0000256" key="6">
    <source>
        <dbReference type="ARBA" id="ARBA00023004"/>
    </source>
</evidence>
<evidence type="ECO:0000256" key="1">
    <source>
        <dbReference type="ARBA" id="ARBA00001961"/>
    </source>
</evidence>
<dbReference type="InterPro" id="IPR045054">
    <property type="entry name" value="P4HA-like"/>
</dbReference>
<dbReference type="PROSITE" id="PS51471">
    <property type="entry name" value="FE2OG_OXY"/>
    <property type="match status" value="1"/>
</dbReference>
<keyword evidence="6" id="KW-0408">Iron</keyword>